<dbReference type="GO" id="GO:0006537">
    <property type="term" value="P:glutamate biosynthetic process"/>
    <property type="evidence" value="ECO:0007669"/>
    <property type="project" value="UniProtKB-KW"/>
</dbReference>
<feature type="domain" description="4Fe-4S ferredoxin-type" evidence="6">
    <location>
        <begin position="1"/>
        <end position="27"/>
    </location>
</feature>
<dbReference type="InterPro" id="IPR017896">
    <property type="entry name" value="4Fe4S_Fe-S-bd"/>
</dbReference>
<reference evidence="7" key="1">
    <citation type="submission" date="2018-06" db="EMBL/GenBank/DDBJ databases">
        <authorList>
            <person name="Zhirakovskaya E."/>
        </authorList>
    </citation>
    <scope>NUCLEOTIDE SEQUENCE</scope>
</reference>
<gene>
    <name evidence="7" type="ORF">MNBD_DELTA03-1750</name>
</gene>
<evidence type="ECO:0000256" key="4">
    <source>
        <dbReference type="ARBA" id="ARBA00023164"/>
    </source>
</evidence>
<dbReference type="Gene3D" id="3.20.20.70">
    <property type="entry name" value="Aldolase class I"/>
    <property type="match status" value="1"/>
</dbReference>
<keyword evidence="7" id="KW-0560">Oxidoreductase</keyword>
<evidence type="ECO:0000256" key="3">
    <source>
        <dbReference type="ARBA" id="ARBA00022605"/>
    </source>
</evidence>
<dbReference type="PIRSF" id="PIRSF006429">
    <property type="entry name" value="GOGAT_lg_2"/>
    <property type="match status" value="1"/>
</dbReference>
<dbReference type="SUPFAM" id="SSF54862">
    <property type="entry name" value="4Fe-4S ferredoxins"/>
    <property type="match status" value="1"/>
</dbReference>
<name>A0A3B0VEQ9_9ZZZZ</name>
<accession>A0A3B0VEQ9</accession>
<evidence type="ECO:0000256" key="2">
    <source>
        <dbReference type="ARBA" id="ARBA00012079"/>
    </source>
</evidence>
<dbReference type="PANTHER" id="PTHR43819:SF1">
    <property type="entry name" value="ARCHAEAL-TYPE GLUTAMATE SYNTHASE [NADPH]"/>
    <property type="match status" value="1"/>
</dbReference>
<dbReference type="GO" id="GO:0004355">
    <property type="term" value="F:glutamate synthase (NADPH) activity"/>
    <property type="evidence" value="ECO:0007669"/>
    <property type="project" value="UniProtKB-EC"/>
</dbReference>
<evidence type="ECO:0000259" key="6">
    <source>
        <dbReference type="PROSITE" id="PS51379"/>
    </source>
</evidence>
<evidence type="ECO:0000256" key="1">
    <source>
        <dbReference type="ARBA" id="ARBA00009716"/>
    </source>
</evidence>
<feature type="non-terminal residue" evidence="7">
    <location>
        <position position="1"/>
    </location>
</feature>
<comment type="catalytic activity">
    <reaction evidence="5">
        <text>2 L-glutamate + NADP(+) = L-glutamine + 2-oxoglutarate + NADPH + H(+)</text>
        <dbReference type="Rhea" id="RHEA:15501"/>
        <dbReference type="ChEBI" id="CHEBI:15378"/>
        <dbReference type="ChEBI" id="CHEBI:16810"/>
        <dbReference type="ChEBI" id="CHEBI:29985"/>
        <dbReference type="ChEBI" id="CHEBI:57783"/>
        <dbReference type="ChEBI" id="CHEBI:58349"/>
        <dbReference type="ChEBI" id="CHEBI:58359"/>
        <dbReference type="EC" id="1.4.1.13"/>
    </reaction>
</comment>
<comment type="similarity">
    <text evidence="1">Belongs to the glutamate synthase family.</text>
</comment>
<sequence length="529" mass="57328">RWRDDRCTRCGKCTAVCPTKAIVPAVIARRLVRSEGEIPLPTTVRGVEQVIKQVSDIDHYCTGCGTCTLVCPNMAIVPEHNPASKFLFHKNRGGVPYKRGGRRNDPSTSTLDKLKFTRISMLTDPALDAGRHEFYIRTLMGRNLPAEDIPLIVKDGRLIVEANKFIPPVREIFPIRIGGMSIGALSPPMWEGLAMGVTYLNEVEHIPVVMGSGEGGVPSRLLKSRFIKYFIPQIASGYFGWDEIIHALPDMVEDPAAIEIKYGQGAKPGDGGLLMAYKVLKLISEIRGVPMGVDLASPPTHQTKYSIEEAVAKMIQSVSMAWGFRVPVYPKISGTKTALAVLNNLARNPYAAALCIDGEDGGTGAAYNVSLDKMGHPIASNLRDCYLDLVKQGKQNELPIFAAGGVGKQGNLAANAASLILLGASGVDIGKYIMQAAAGCFGDEHNRCNLCNLGKCPRGITTQDPRLYRRLSAEKVAQRVVDVFKTAEMELKKVFAPMGRSTQLPIGMSDGLGVSDKNIADRLSISYVC</sequence>
<dbReference type="EC" id="1.4.1.13" evidence="2"/>
<dbReference type="PROSITE" id="PS00198">
    <property type="entry name" value="4FE4S_FER_1"/>
    <property type="match status" value="1"/>
</dbReference>
<organism evidence="7">
    <name type="scientific">hydrothermal vent metagenome</name>
    <dbReference type="NCBI Taxonomy" id="652676"/>
    <lineage>
        <taxon>unclassified sequences</taxon>
        <taxon>metagenomes</taxon>
        <taxon>ecological metagenomes</taxon>
    </lineage>
</organism>
<dbReference type="SUPFAM" id="SSF51395">
    <property type="entry name" value="FMN-linked oxidoreductases"/>
    <property type="match status" value="1"/>
</dbReference>
<evidence type="ECO:0000313" key="7">
    <source>
        <dbReference type="EMBL" id="VAW38823.1"/>
    </source>
</evidence>
<dbReference type="Gene3D" id="3.30.70.20">
    <property type="match status" value="1"/>
</dbReference>
<dbReference type="InterPro" id="IPR002932">
    <property type="entry name" value="Glu_synthdom"/>
</dbReference>
<evidence type="ECO:0000256" key="5">
    <source>
        <dbReference type="ARBA" id="ARBA00048151"/>
    </source>
</evidence>
<dbReference type="InterPro" id="IPR024188">
    <property type="entry name" value="GltB"/>
</dbReference>
<feature type="domain" description="4Fe-4S ferredoxin-type" evidence="6">
    <location>
        <begin position="51"/>
        <end position="81"/>
    </location>
</feature>
<protein>
    <recommendedName>
        <fullName evidence="2">glutamate synthase (NADPH)</fullName>
        <ecNumber evidence="2">1.4.1.13</ecNumber>
    </recommendedName>
</protein>
<dbReference type="InterPro" id="IPR013785">
    <property type="entry name" value="Aldolase_TIM"/>
</dbReference>
<dbReference type="PROSITE" id="PS51379">
    <property type="entry name" value="4FE4S_FER_2"/>
    <property type="match status" value="2"/>
</dbReference>
<dbReference type="Pfam" id="PF01645">
    <property type="entry name" value="Glu_synthase"/>
    <property type="match status" value="1"/>
</dbReference>
<dbReference type="PANTHER" id="PTHR43819">
    <property type="entry name" value="ARCHAEAL-TYPE GLUTAMATE SYNTHASE [NADPH]"/>
    <property type="match status" value="1"/>
</dbReference>
<proteinExistence type="inferred from homology"/>
<dbReference type="AlphaFoldDB" id="A0A3B0VEQ9"/>
<keyword evidence="3" id="KW-0028">Amino-acid biosynthesis</keyword>
<dbReference type="EMBL" id="UOEX01000264">
    <property type="protein sequence ID" value="VAW38823.1"/>
    <property type="molecule type" value="Genomic_DNA"/>
</dbReference>
<dbReference type="Pfam" id="PF13484">
    <property type="entry name" value="Fer4_16"/>
    <property type="match status" value="1"/>
</dbReference>
<keyword evidence="4" id="KW-0314">Glutamate biosynthesis</keyword>
<dbReference type="InterPro" id="IPR017900">
    <property type="entry name" value="4Fe4S_Fe_S_CS"/>
</dbReference>